<comment type="function">
    <text evidence="1">Putative transcription activator involved in regulating light control of development.</text>
</comment>
<feature type="domain" description="MULE transposase" evidence="2">
    <location>
        <begin position="2"/>
        <end position="40"/>
    </location>
</feature>
<dbReference type="GO" id="GO:0006355">
    <property type="term" value="P:regulation of DNA-templated transcription"/>
    <property type="evidence" value="ECO:0007669"/>
    <property type="project" value="UniProtKB-UniRule"/>
</dbReference>
<organism evidence="3 4">
    <name type="scientific">Dichanthelium oligosanthes</name>
    <dbReference type="NCBI Taxonomy" id="888268"/>
    <lineage>
        <taxon>Eukaryota</taxon>
        <taxon>Viridiplantae</taxon>
        <taxon>Streptophyta</taxon>
        <taxon>Embryophyta</taxon>
        <taxon>Tracheophyta</taxon>
        <taxon>Spermatophyta</taxon>
        <taxon>Magnoliopsida</taxon>
        <taxon>Liliopsida</taxon>
        <taxon>Poales</taxon>
        <taxon>Poaceae</taxon>
        <taxon>PACMAD clade</taxon>
        <taxon>Panicoideae</taxon>
        <taxon>Panicodae</taxon>
        <taxon>Paniceae</taxon>
        <taxon>Dichantheliinae</taxon>
        <taxon>Dichanthelium</taxon>
    </lineage>
</organism>
<gene>
    <name evidence="3" type="ORF">BAE44_0006721</name>
</gene>
<comment type="caution">
    <text evidence="3">The sequence shown here is derived from an EMBL/GenBank/DDBJ whole genome shotgun (WGS) entry which is preliminary data.</text>
</comment>
<dbReference type="InterPro" id="IPR018289">
    <property type="entry name" value="MULE_transposase_dom"/>
</dbReference>
<dbReference type="PANTHER" id="PTHR31669:SF296">
    <property type="entry name" value="PROTEIN FAR1-RELATED SEQUENCE"/>
    <property type="match status" value="1"/>
</dbReference>
<protein>
    <recommendedName>
        <fullName evidence="1">Protein FAR1-RELATED SEQUENCE</fullName>
    </recommendedName>
</protein>
<accession>A0A1E5W4G0</accession>
<evidence type="ECO:0000313" key="3">
    <source>
        <dbReference type="EMBL" id="OEL32261.1"/>
    </source>
</evidence>
<dbReference type="GO" id="GO:0008270">
    <property type="term" value="F:zinc ion binding"/>
    <property type="evidence" value="ECO:0007669"/>
    <property type="project" value="UniProtKB-UniRule"/>
</dbReference>
<dbReference type="AlphaFoldDB" id="A0A1E5W4G0"/>
<dbReference type="Proteomes" id="UP000095767">
    <property type="component" value="Unassembled WGS sequence"/>
</dbReference>
<dbReference type="Pfam" id="PF10551">
    <property type="entry name" value="MULE"/>
    <property type="match status" value="1"/>
</dbReference>
<dbReference type="OrthoDB" id="675990at2759"/>
<reference evidence="3 4" key="1">
    <citation type="submission" date="2016-09" db="EMBL/GenBank/DDBJ databases">
        <title>The draft genome of Dichanthelium oligosanthes: A C3 panicoid grass species.</title>
        <authorList>
            <person name="Studer A.J."/>
            <person name="Schnable J.C."/>
            <person name="Brutnell T.P."/>
        </authorList>
    </citation>
    <scope>NUCLEOTIDE SEQUENCE [LARGE SCALE GENOMIC DNA]</scope>
    <source>
        <strain evidence="4">cv. Kellogg 1175</strain>
        <tissue evidence="3">Leaf</tissue>
    </source>
</reference>
<keyword evidence="1" id="KW-0539">Nucleus</keyword>
<proteinExistence type="inferred from homology"/>
<keyword evidence="1" id="KW-0863">Zinc-finger</keyword>
<keyword evidence="4" id="KW-1185">Reference proteome</keyword>
<dbReference type="EMBL" id="LWDX02021677">
    <property type="protein sequence ID" value="OEL32261.1"/>
    <property type="molecule type" value="Genomic_DNA"/>
</dbReference>
<comment type="subcellular location">
    <subcellularLocation>
        <location evidence="1">Nucleus</location>
    </subcellularLocation>
</comment>
<keyword evidence="1" id="KW-0862">Zinc</keyword>
<sequence>MGGKDHVCIITDQDLAMAVAIAEVFASSIYRNCRWHIMENARKRLGPFLDGKKDLADDFNDCLDKSFKPQEFETKWQDILDKH</sequence>
<keyword evidence="1" id="KW-0479">Metal-binding</keyword>
<comment type="similarity">
    <text evidence="1">Belongs to the FHY3/FAR1 family.</text>
</comment>
<evidence type="ECO:0000313" key="4">
    <source>
        <dbReference type="Proteomes" id="UP000095767"/>
    </source>
</evidence>
<evidence type="ECO:0000259" key="2">
    <source>
        <dbReference type="Pfam" id="PF10551"/>
    </source>
</evidence>
<dbReference type="PANTHER" id="PTHR31669">
    <property type="entry name" value="PROTEIN FAR1-RELATED SEQUENCE 10-RELATED"/>
    <property type="match status" value="1"/>
</dbReference>
<dbReference type="InterPro" id="IPR031052">
    <property type="entry name" value="FHY3/FAR1"/>
</dbReference>
<dbReference type="GO" id="GO:0005634">
    <property type="term" value="C:nucleus"/>
    <property type="evidence" value="ECO:0007669"/>
    <property type="project" value="UniProtKB-SubCell"/>
</dbReference>
<evidence type="ECO:0000256" key="1">
    <source>
        <dbReference type="RuleBase" id="RU367018"/>
    </source>
</evidence>
<name>A0A1E5W4G0_9POAL</name>